<dbReference type="Proteomes" id="UP000184267">
    <property type="component" value="Unassembled WGS sequence"/>
</dbReference>
<comment type="caution">
    <text evidence="1">The sequence shown here is derived from an EMBL/GenBank/DDBJ whole genome shotgun (WGS) entry which is preliminary data.</text>
</comment>
<name>A0A1M2VJV4_TRAPU</name>
<evidence type="ECO:0008006" key="3">
    <source>
        <dbReference type="Google" id="ProtNLM"/>
    </source>
</evidence>
<evidence type="ECO:0000313" key="1">
    <source>
        <dbReference type="EMBL" id="OJT07879.1"/>
    </source>
</evidence>
<dbReference type="STRING" id="154538.A0A1M2VJV4"/>
<protein>
    <recommendedName>
        <fullName evidence="3">F-box domain-containing protein</fullName>
    </recommendedName>
</protein>
<dbReference type="OMA" id="THICELT"/>
<organism evidence="1 2">
    <name type="scientific">Trametes pubescens</name>
    <name type="common">White-rot fungus</name>
    <dbReference type="NCBI Taxonomy" id="154538"/>
    <lineage>
        <taxon>Eukaryota</taxon>
        <taxon>Fungi</taxon>
        <taxon>Dikarya</taxon>
        <taxon>Basidiomycota</taxon>
        <taxon>Agaricomycotina</taxon>
        <taxon>Agaricomycetes</taxon>
        <taxon>Polyporales</taxon>
        <taxon>Polyporaceae</taxon>
        <taxon>Trametes</taxon>
    </lineage>
</organism>
<gene>
    <name evidence="1" type="ORF">TRAPUB_1229</name>
</gene>
<dbReference type="SUPFAM" id="SSF52047">
    <property type="entry name" value="RNI-like"/>
    <property type="match status" value="1"/>
</dbReference>
<sequence length="538" mass="60730">MQSSAACKALLCQEILTEIFDYLSPGRPDEDALPKERLHRREAQKALARAARVCRALSGPALDVLWRVTDSLTALLSIIPSFTLLPSKQLALTRDVTDAEWAHFQEYACRVRELYTSSDVQISPSVWIFFARRCPDGHSLIPRLQRLDALDVSSLDPGRILLLCPTLWHLALTINHTSHRIAESSPIIDTVMERVQKISVPNLEGLRVTAASTDLPFNPDIMPYARLAHLRELEILSSCLFDKDSLQELLAFPNLRKLTVNPRFLGDMVGDELTPGFRALLDLKIIGYPTVVSQFLQWTSPPALESLAIEYADWTLTPDVPDSLPLGGTTKSLRRLQITFASYLLPSSLLELMRPILESDGMTHISITLAHLEMVLPITETELQTMADAWPNLVEFEIDVKEIDGGEEVLDYNGRPSPRSLITFAERHPRLVRLVWPFVETFDASGIRDMQNAPALGHGLQVFRSCIVRNDGLPKHREFATFIDRLFPNLDLSDVQYPVVAKSHYGRQRYKNWHDVEQFLLAIQTGRRSLTESRLTSV</sequence>
<dbReference type="InterPro" id="IPR032675">
    <property type="entry name" value="LRR_dom_sf"/>
</dbReference>
<evidence type="ECO:0000313" key="2">
    <source>
        <dbReference type="Proteomes" id="UP000184267"/>
    </source>
</evidence>
<keyword evidence="2" id="KW-1185">Reference proteome</keyword>
<reference evidence="1 2" key="1">
    <citation type="submission" date="2016-10" db="EMBL/GenBank/DDBJ databases">
        <title>Genome sequence of the basidiomycete white-rot fungus Trametes pubescens.</title>
        <authorList>
            <person name="Makela M.R."/>
            <person name="Granchi Z."/>
            <person name="Peng M."/>
            <person name="De Vries R.P."/>
            <person name="Grigoriev I."/>
            <person name="Riley R."/>
            <person name="Hilden K."/>
        </authorList>
    </citation>
    <scope>NUCLEOTIDE SEQUENCE [LARGE SCALE GENOMIC DNA]</scope>
    <source>
        <strain evidence="1 2">FBCC735</strain>
    </source>
</reference>
<dbReference type="AlphaFoldDB" id="A0A1M2VJV4"/>
<dbReference type="OrthoDB" id="2750141at2759"/>
<proteinExistence type="predicted"/>
<dbReference type="EMBL" id="MNAD01001111">
    <property type="protein sequence ID" value="OJT07879.1"/>
    <property type="molecule type" value="Genomic_DNA"/>
</dbReference>
<dbReference type="Gene3D" id="3.80.10.10">
    <property type="entry name" value="Ribonuclease Inhibitor"/>
    <property type="match status" value="1"/>
</dbReference>
<accession>A0A1M2VJV4</accession>